<dbReference type="Gene3D" id="3.20.20.150">
    <property type="entry name" value="Divalent-metal-dependent TIM barrel enzymes"/>
    <property type="match status" value="1"/>
</dbReference>
<accession>A0A7X8SKF9</accession>
<keyword evidence="2" id="KW-0413">Isomerase</keyword>
<dbReference type="PANTHER" id="PTHR12110:SF41">
    <property type="entry name" value="INOSOSE DEHYDRATASE"/>
    <property type="match status" value="1"/>
</dbReference>
<comment type="caution">
    <text evidence="2">The sequence shown here is derived from an EMBL/GenBank/DDBJ whole genome shotgun (WGS) entry which is preliminary data.</text>
</comment>
<evidence type="ECO:0000259" key="1">
    <source>
        <dbReference type="Pfam" id="PF01261"/>
    </source>
</evidence>
<dbReference type="AlphaFoldDB" id="A0A7X8SKF9"/>
<sequence length="278" mass="32875">MKLDTSILDKIGLQLWTVRHELEKNPECCLQKLYELGYRRFEGMHLQQVASLQEYTSNIGLEIKSSFFQWPYLTNNWALANKRGIHKIKGIETIDALIDFAYQLGINHLTLGYLLEEERSIDDFKKWADALNQMGEKCKEANITLSYHHHAFEFIEDNHTTPFQILIDRLENELVKFEIDVFWLKAAGIHPIQMLKNLEHRVSSIHLKDIHSFHEKRYDDQKMPQDQYVPLGKGIIDFPTILQEAERQKVSRYFIEQDYSQDTYESIKTSLMYIKSLF</sequence>
<dbReference type="EMBL" id="JABAIL010000003">
    <property type="protein sequence ID" value="NLR91810.1"/>
    <property type="molecule type" value="Genomic_DNA"/>
</dbReference>
<dbReference type="Pfam" id="PF01261">
    <property type="entry name" value="AP_endonuc_2"/>
    <property type="match status" value="1"/>
</dbReference>
<dbReference type="RefSeq" id="WP_168882523.1">
    <property type="nucleotide sequence ID" value="NZ_JABAIL010000003.1"/>
</dbReference>
<dbReference type="InterPro" id="IPR013022">
    <property type="entry name" value="Xyl_isomerase-like_TIM-brl"/>
</dbReference>
<organism evidence="2 3">
    <name type="scientific">Flammeovirga agarivorans</name>
    <dbReference type="NCBI Taxonomy" id="2726742"/>
    <lineage>
        <taxon>Bacteria</taxon>
        <taxon>Pseudomonadati</taxon>
        <taxon>Bacteroidota</taxon>
        <taxon>Cytophagia</taxon>
        <taxon>Cytophagales</taxon>
        <taxon>Flammeovirgaceae</taxon>
        <taxon>Flammeovirga</taxon>
    </lineage>
</organism>
<evidence type="ECO:0000313" key="2">
    <source>
        <dbReference type="EMBL" id="NLR91810.1"/>
    </source>
</evidence>
<dbReference type="InterPro" id="IPR036237">
    <property type="entry name" value="Xyl_isomerase-like_sf"/>
</dbReference>
<dbReference type="Proteomes" id="UP000585050">
    <property type="component" value="Unassembled WGS sequence"/>
</dbReference>
<dbReference type="PANTHER" id="PTHR12110">
    <property type="entry name" value="HYDROXYPYRUVATE ISOMERASE"/>
    <property type="match status" value="1"/>
</dbReference>
<gene>
    <name evidence="2" type="ORF">HGP29_11360</name>
</gene>
<reference evidence="2 3" key="1">
    <citation type="submission" date="2020-04" db="EMBL/GenBank/DDBJ databases">
        <title>Flammeovirga sp. SR4, a novel species isolated from seawater.</title>
        <authorList>
            <person name="Wang X."/>
        </authorList>
    </citation>
    <scope>NUCLEOTIDE SEQUENCE [LARGE SCALE GENOMIC DNA]</scope>
    <source>
        <strain evidence="2 3">SR4</strain>
    </source>
</reference>
<dbReference type="InterPro" id="IPR050312">
    <property type="entry name" value="IolE/XylAMocC-like"/>
</dbReference>
<evidence type="ECO:0000313" key="3">
    <source>
        <dbReference type="Proteomes" id="UP000585050"/>
    </source>
</evidence>
<dbReference type="GO" id="GO:0016853">
    <property type="term" value="F:isomerase activity"/>
    <property type="evidence" value="ECO:0007669"/>
    <property type="project" value="UniProtKB-KW"/>
</dbReference>
<feature type="domain" description="Xylose isomerase-like TIM barrel" evidence="1">
    <location>
        <begin position="35"/>
        <end position="255"/>
    </location>
</feature>
<name>A0A7X8SKF9_9BACT</name>
<proteinExistence type="predicted"/>
<keyword evidence="3" id="KW-1185">Reference proteome</keyword>
<dbReference type="SUPFAM" id="SSF51658">
    <property type="entry name" value="Xylose isomerase-like"/>
    <property type="match status" value="1"/>
</dbReference>
<protein>
    <submittedName>
        <fullName evidence="2">Sugar phosphate isomerase/epimerase</fullName>
    </submittedName>
</protein>